<dbReference type="Pfam" id="PF02678">
    <property type="entry name" value="Pirin"/>
    <property type="match status" value="1"/>
</dbReference>
<dbReference type="Proteomes" id="UP001500552">
    <property type="component" value="Unassembled WGS sequence"/>
</dbReference>
<evidence type="ECO:0000256" key="2">
    <source>
        <dbReference type="RuleBase" id="RU003457"/>
    </source>
</evidence>
<dbReference type="InterPro" id="IPR014710">
    <property type="entry name" value="RmlC-like_jellyroll"/>
</dbReference>
<proteinExistence type="inferred from homology"/>
<dbReference type="SUPFAM" id="SSF51182">
    <property type="entry name" value="RmlC-like cupins"/>
    <property type="match status" value="1"/>
</dbReference>
<gene>
    <name evidence="5" type="ORF">GCM10023188_05810</name>
</gene>
<evidence type="ECO:0000259" key="4">
    <source>
        <dbReference type="Pfam" id="PF05726"/>
    </source>
</evidence>
<organism evidence="5 6">
    <name type="scientific">Pontibacter saemangeumensis</name>
    <dbReference type="NCBI Taxonomy" id="1084525"/>
    <lineage>
        <taxon>Bacteria</taxon>
        <taxon>Pseudomonadati</taxon>
        <taxon>Bacteroidota</taxon>
        <taxon>Cytophagia</taxon>
        <taxon>Cytophagales</taxon>
        <taxon>Hymenobacteraceae</taxon>
        <taxon>Pontibacter</taxon>
    </lineage>
</organism>
<dbReference type="InterPro" id="IPR008778">
    <property type="entry name" value="Pirin_C_dom"/>
</dbReference>
<evidence type="ECO:0000313" key="5">
    <source>
        <dbReference type="EMBL" id="GAA4425130.1"/>
    </source>
</evidence>
<accession>A0ABP8LB80</accession>
<dbReference type="CDD" id="cd02247">
    <property type="entry name" value="cupin_pirin_C"/>
    <property type="match status" value="1"/>
</dbReference>
<evidence type="ECO:0000313" key="6">
    <source>
        <dbReference type="Proteomes" id="UP001500552"/>
    </source>
</evidence>
<dbReference type="Gene3D" id="2.60.120.10">
    <property type="entry name" value="Jelly Rolls"/>
    <property type="match status" value="2"/>
</dbReference>
<dbReference type="EMBL" id="BAABHC010000002">
    <property type="protein sequence ID" value="GAA4425130.1"/>
    <property type="molecule type" value="Genomic_DNA"/>
</dbReference>
<dbReference type="InterPro" id="IPR011051">
    <property type="entry name" value="RmlC_Cupin_sf"/>
</dbReference>
<dbReference type="PANTHER" id="PTHR13903">
    <property type="entry name" value="PIRIN-RELATED"/>
    <property type="match status" value="1"/>
</dbReference>
<feature type="domain" description="Pirin C-terminal" evidence="4">
    <location>
        <begin position="169"/>
        <end position="270"/>
    </location>
</feature>
<dbReference type="Pfam" id="PF05726">
    <property type="entry name" value="Pirin_C"/>
    <property type="match status" value="1"/>
</dbReference>
<dbReference type="InterPro" id="IPR012093">
    <property type="entry name" value="Pirin"/>
</dbReference>
<name>A0ABP8LB80_9BACT</name>
<feature type="domain" description="Pirin N-terminal" evidence="3">
    <location>
        <begin position="7"/>
        <end position="113"/>
    </location>
</feature>
<sequence length="275" mass="30196">MDMGGVPVRQPFPTQQVEQIDPFLLLHHHKSHLPEGALPHRSGVGPHPHRGFSPVTFVYEGGVHHRDSRGNNSVVYAGGTQWMNAGRGVVHSERPPADIQEHGGVQEIIQLWVNLPKAHKMNQPEYIPLQAEDTPVLELEGGRTKVRVVAGAFGEVQGPIKTLTPILALRIEMEAGAASSFPIPEHYNAFIYLLDGTIHLEGYGEVEGHHLVLLKQDGEGCTIEAKAQSRLLLLAGEPLQETVVSHGPFVMNTQSEILQAMRDYQQGKMGVLIED</sequence>
<dbReference type="PANTHER" id="PTHR13903:SF8">
    <property type="entry name" value="PIRIN"/>
    <property type="match status" value="1"/>
</dbReference>
<comment type="similarity">
    <text evidence="1 2">Belongs to the pirin family.</text>
</comment>
<dbReference type="PIRSF" id="PIRSF006232">
    <property type="entry name" value="Pirin"/>
    <property type="match status" value="1"/>
</dbReference>
<keyword evidence="6" id="KW-1185">Reference proteome</keyword>
<reference evidence="6" key="1">
    <citation type="journal article" date="2019" name="Int. J. Syst. Evol. Microbiol.">
        <title>The Global Catalogue of Microorganisms (GCM) 10K type strain sequencing project: providing services to taxonomists for standard genome sequencing and annotation.</title>
        <authorList>
            <consortium name="The Broad Institute Genomics Platform"/>
            <consortium name="The Broad Institute Genome Sequencing Center for Infectious Disease"/>
            <person name="Wu L."/>
            <person name="Ma J."/>
        </authorList>
    </citation>
    <scope>NUCLEOTIDE SEQUENCE [LARGE SCALE GENOMIC DNA]</scope>
    <source>
        <strain evidence="6">JCM 17926</strain>
    </source>
</reference>
<evidence type="ECO:0000259" key="3">
    <source>
        <dbReference type="Pfam" id="PF02678"/>
    </source>
</evidence>
<protein>
    <submittedName>
        <fullName evidence="5">Pirin family protein</fullName>
    </submittedName>
</protein>
<dbReference type="InterPro" id="IPR003829">
    <property type="entry name" value="Pirin_N_dom"/>
</dbReference>
<comment type="caution">
    <text evidence="5">The sequence shown here is derived from an EMBL/GenBank/DDBJ whole genome shotgun (WGS) entry which is preliminary data.</text>
</comment>
<evidence type="ECO:0000256" key="1">
    <source>
        <dbReference type="ARBA" id="ARBA00008416"/>
    </source>
</evidence>
<dbReference type="CDD" id="cd02909">
    <property type="entry name" value="cupin_pirin_N"/>
    <property type="match status" value="1"/>
</dbReference>